<organism evidence="8">
    <name type="scientific">marine metagenome</name>
    <dbReference type="NCBI Taxonomy" id="408172"/>
    <lineage>
        <taxon>unclassified sequences</taxon>
        <taxon>metagenomes</taxon>
        <taxon>ecological metagenomes</taxon>
    </lineage>
</organism>
<dbReference type="GO" id="GO:0009279">
    <property type="term" value="C:cell outer membrane"/>
    <property type="evidence" value="ECO:0007669"/>
    <property type="project" value="UniProtKB-SubCell"/>
</dbReference>
<name>A0A381ZN91_9ZZZZ</name>
<dbReference type="InterPro" id="IPR039426">
    <property type="entry name" value="TonB-dep_rcpt-like"/>
</dbReference>
<keyword evidence="3" id="KW-0812">Transmembrane</keyword>
<dbReference type="GO" id="GO:0044718">
    <property type="term" value="P:siderophore transmembrane transport"/>
    <property type="evidence" value="ECO:0007669"/>
    <property type="project" value="TreeGrafter"/>
</dbReference>
<evidence type="ECO:0000256" key="2">
    <source>
        <dbReference type="ARBA" id="ARBA00022448"/>
    </source>
</evidence>
<dbReference type="PANTHER" id="PTHR30069">
    <property type="entry name" value="TONB-DEPENDENT OUTER MEMBRANE RECEPTOR"/>
    <property type="match status" value="1"/>
</dbReference>
<evidence type="ECO:0000313" key="8">
    <source>
        <dbReference type="EMBL" id="SVA90798.1"/>
    </source>
</evidence>
<evidence type="ECO:0000256" key="5">
    <source>
        <dbReference type="ARBA" id="ARBA00023136"/>
    </source>
</evidence>
<evidence type="ECO:0000256" key="4">
    <source>
        <dbReference type="ARBA" id="ARBA00022729"/>
    </source>
</evidence>
<dbReference type="PROSITE" id="PS52016">
    <property type="entry name" value="TONB_DEPENDENT_REC_3"/>
    <property type="match status" value="1"/>
</dbReference>
<accession>A0A381ZN91</accession>
<dbReference type="SUPFAM" id="SSF56935">
    <property type="entry name" value="Porins"/>
    <property type="match status" value="1"/>
</dbReference>
<evidence type="ECO:0000256" key="6">
    <source>
        <dbReference type="ARBA" id="ARBA00023237"/>
    </source>
</evidence>
<keyword evidence="5" id="KW-0472">Membrane</keyword>
<keyword evidence="4" id="KW-0732">Signal</keyword>
<dbReference type="InterPro" id="IPR008969">
    <property type="entry name" value="CarboxyPept-like_regulatory"/>
</dbReference>
<evidence type="ECO:0000256" key="3">
    <source>
        <dbReference type="ARBA" id="ARBA00022692"/>
    </source>
</evidence>
<dbReference type="EMBL" id="UINC01022024">
    <property type="protein sequence ID" value="SVA90798.1"/>
    <property type="molecule type" value="Genomic_DNA"/>
</dbReference>
<dbReference type="PANTHER" id="PTHR30069:SF29">
    <property type="entry name" value="HEMOGLOBIN AND HEMOGLOBIN-HAPTOGLOBIN-BINDING PROTEIN 1-RELATED"/>
    <property type="match status" value="1"/>
</dbReference>
<dbReference type="InterPro" id="IPR036942">
    <property type="entry name" value="Beta-barrel_TonB_sf"/>
</dbReference>
<dbReference type="Gene3D" id="2.60.40.1120">
    <property type="entry name" value="Carboxypeptidase-like, regulatory domain"/>
    <property type="match status" value="1"/>
</dbReference>
<dbReference type="Gene3D" id="2.40.170.20">
    <property type="entry name" value="TonB-dependent receptor, beta-barrel domain"/>
    <property type="match status" value="1"/>
</dbReference>
<dbReference type="SUPFAM" id="SSF49464">
    <property type="entry name" value="Carboxypeptidase regulatory domain-like"/>
    <property type="match status" value="1"/>
</dbReference>
<dbReference type="InterPro" id="IPR012910">
    <property type="entry name" value="Plug_dom"/>
</dbReference>
<dbReference type="GO" id="GO:0015344">
    <property type="term" value="F:siderophore uptake transmembrane transporter activity"/>
    <property type="evidence" value="ECO:0007669"/>
    <property type="project" value="TreeGrafter"/>
</dbReference>
<keyword evidence="6" id="KW-0998">Cell outer membrane</keyword>
<feature type="domain" description="TonB-dependent receptor plug" evidence="7">
    <location>
        <begin position="136"/>
        <end position="227"/>
    </location>
</feature>
<evidence type="ECO:0000256" key="1">
    <source>
        <dbReference type="ARBA" id="ARBA00004571"/>
    </source>
</evidence>
<proteinExistence type="predicted"/>
<keyword evidence="2" id="KW-0813">Transport</keyword>
<comment type="subcellular location">
    <subcellularLocation>
        <location evidence="1">Cell outer membrane</location>
        <topology evidence="1">Multi-pass membrane protein</topology>
    </subcellularLocation>
</comment>
<dbReference type="Pfam" id="PF13715">
    <property type="entry name" value="CarbopepD_reg_2"/>
    <property type="match status" value="1"/>
</dbReference>
<feature type="non-terminal residue" evidence="8">
    <location>
        <position position="644"/>
    </location>
</feature>
<protein>
    <recommendedName>
        <fullName evidence="7">TonB-dependent receptor plug domain-containing protein</fullName>
    </recommendedName>
</protein>
<sequence length="644" mass="69269">MDSRNKTAKGDNMRILKSVILYSTVAGMLFAGQTGKVAGTITDSQSGEGLAGCNVLVKGTPFGASSDANGEYYIINLAPGSYDLEFSMIGYAGYTAEGVSVNIDVTTPVNASLATEALQMAGVSVTAEKPAIENTLTSSKQIVSGELMAGMAVTDVNDVIKTLPGVTEVGGDLHIRGGRSGEAMYLVDGASVTNVVMGGEAIPVNPGMVGELQLITGTFNAEYGQAMSGLFNTVLKDPADGFHASFGFRTTLGQDYFKADAGDFSGAEIYSESMEIVDDQGVYTSGVEGTDFTKTAFGGEKTIMDFSAGFGGGAFGGVFSLRTLNDAGRLPGLAEDLMNVQAKLNFQMGSNLKLSAEVMNYSRNGFYDPTYDAERMDAGMDIWQWLWAMDQYPRTEESTTQFGVTANYVMSPSTNITVRADMMMRKQEDGAKNSDGFVDFENNAKVTASTNYNGAEGPNHTKVMEDRTNSNAWYNMENVYGHYFNSDETITTIGAHATSQLNNRHQLKTGFDFRMFDLDRSGHDVWYGRTLGYTEANPRLQHASFGGAKPTEIAAYAQDQMEFNDMILNVGLRFDGFDAGSDKGVWAPNDPIADAAGDGSVNPFDPSKRTATEMKTLISPRLGASFPIGDNMAFRYAYGSFFQR</sequence>
<reference evidence="8" key="1">
    <citation type="submission" date="2018-05" db="EMBL/GenBank/DDBJ databases">
        <authorList>
            <person name="Lanie J.A."/>
            <person name="Ng W.-L."/>
            <person name="Kazmierczak K.M."/>
            <person name="Andrzejewski T.M."/>
            <person name="Davidsen T.M."/>
            <person name="Wayne K.J."/>
            <person name="Tettelin H."/>
            <person name="Glass J.I."/>
            <person name="Rusch D."/>
            <person name="Podicherti R."/>
            <person name="Tsui H.-C.T."/>
            <person name="Winkler M.E."/>
        </authorList>
    </citation>
    <scope>NUCLEOTIDE SEQUENCE</scope>
</reference>
<evidence type="ECO:0000259" key="7">
    <source>
        <dbReference type="Pfam" id="PF07715"/>
    </source>
</evidence>
<gene>
    <name evidence="8" type="ORF">METZ01_LOCUS143652</name>
</gene>
<dbReference type="Gene3D" id="2.170.130.10">
    <property type="entry name" value="TonB-dependent receptor, plug domain"/>
    <property type="match status" value="1"/>
</dbReference>
<dbReference type="InterPro" id="IPR037066">
    <property type="entry name" value="Plug_dom_sf"/>
</dbReference>
<dbReference type="AlphaFoldDB" id="A0A381ZN91"/>
<dbReference type="Pfam" id="PF07715">
    <property type="entry name" value="Plug"/>
    <property type="match status" value="1"/>
</dbReference>